<comment type="caution">
    <text evidence="1">The sequence shown here is derived from an EMBL/GenBank/DDBJ whole genome shotgun (WGS) entry which is preliminary data.</text>
</comment>
<proteinExistence type="predicted"/>
<evidence type="ECO:0000313" key="1">
    <source>
        <dbReference type="EMBL" id="KAJ1968183.1"/>
    </source>
</evidence>
<name>A0A9W8AYG4_9FUNG</name>
<organism evidence="1 2">
    <name type="scientific">Dispira parvispora</name>
    <dbReference type="NCBI Taxonomy" id="1520584"/>
    <lineage>
        <taxon>Eukaryota</taxon>
        <taxon>Fungi</taxon>
        <taxon>Fungi incertae sedis</taxon>
        <taxon>Zoopagomycota</taxon>
        <taxon>Kickxellomycotina</taxon>
        <taxon>Dimargaritomycetes</taxon>
        <taxon>Dimargaritales</taxon>
        <taxon>Dimargaritaceae</taxon>
        <taxon>Dispira</taxon>
    </lineage>
</organism>
<reference evidence="1" key="1">
    <citation type="submission" date="2022-07" db="EMBL/GenBank/DDBJ databases">
        <title>Phylogenomic reconstructions and comparative analyses of Kickxellomycotina fungi.</title>
        <authorList>
            <person name="Reynolds N.K."/>
            <person name="Stajich J.E."/>
            <person name="Barry K."/>
            <person name="Grigoriev I.V."/>
            <person name="Crous P."/>
            <person name="Smith M.E."/>
        </authorList>
    </citation>
    <scope>NUCLEOTIDE SEQUENCE</scope>
    <source>
        <strain evidence="1">RSA 1196</strain>
    </source>
</reference>
<accession>A0A9W8AYG4</accession>
<dbReference type="AlphaFoldDB" id="A0A9W8AYG4"/>
<dbReference type="EMBL" id="JANBPY010000219">
    <property type="protein sequence ID" value="KAJ1968183.1"/>
    <property type="molecule type" value="Genomic_DNA"/>
</dbReference>
<keyword evidence="2" id="KW-1185">Reference proteome</keyword>
<dbReference type="Proteomes" id="UP001150925">
    <property type="component" value="Unassembled WGS sequence"/>
</dbReference>
<protein>
    <submittedName>
        <fullName evidence="1">Uncharacterized protein</fullName>
    </submittedName>
</protein>
<sequence length="239" mass="27029">MDALASSICDDLSMHPQTPDYLLERATSSTKNMVVDDINILAIENSAASARKLQLLSADTNDATMDQQELYTFTTHVIQEYDTDRAVPEPLVTAIAQLFLDCGDKDGRHGFLRKSETIYRPNKLNVSPEEEAKIQLPYKTDFYKAPFRDGELIRVARAEDDREVLIVTCKSDHDYNGRAMDQLRAHMTISNFPVGLLLSQRRAFFFFQGKNDDEGIQPGPEFSDISKHVPEIADIIRDL</sequence>
<gene>
    <name evidence="1" type="ORF">IWQ62_001394</name>
</gene>
<dbReference type="OrthoDB" id="5637461at2759"/>
<evidence type="ECO:0000313" key="2">
    <source>
        <dbReference type="Proteomes" id="UP001150925"/>
    </source>
</evidence>